<dbReference type="AlphaFoldDB" id="E8T5L6"/>
<dbReference type="HOGENOM" id="CLU_486535_0_0_0"/>
<dbReference type="InterPro" id="IPR003959">
    <property type="entry name" value="ATPase_AAA_core"/>
</dbReference>
<dbReference type="SMART" id="SM00382">
    <property type="entry name" value="AAA"/>
    <property type="match status" value="1"/>
</dbReference>
<sequence length="560" mass="63921">MAFKFLTLASDIISAEISKELVGQDEGVKKVVTAICENLESYLSGNSRKTAKNNILLVGPTGSGKTELARRISELLDLPFVRVNITDYTLTGYKGRDPQSIVLEDFDRVLQKGAYRAAEVLEEKRRKYCGAVYLLKNLKEELLKRGKGRDSLLFYLKVTAELFASMLFFEKDRVVEFLLSKYSFKNPKHRDRLKSLLEQLARKFEGMKKLTPLLDGCSGKVEKRQFSHKPFGIVFIDEIDKILIQESENSFYTWLQNFLLTMVEGTVVTGETEREVKTMDTSHLTFIFAGAFSQTSPDDFFPEFRGRLNVTVKFNELGLEELEQIARLKDFAGFMGDLFVKVEPDAYKAVAEEAFRLNRDCYLGARRVDEVISKVNAALSRELALGRLSLPVVVDYSYVKWACSLKFEGRSEAAFVELPVTGKEELLAKELEECLDKELDGEFDIVERAVFKSLHASEVLGKIERQIREELEENMALSIGLFNYYLEAVRVFKGSRSEGLVRLANLLLEFGPWNLEPDFAQYFLEEVERAAVKDRIPDEVIKALESLRENDDLDDRLMLL</sequence>
<dbReference type="STRING" id="648996.Theam_0519"/>
<organism evidence="2 3">
    <name type="scientific">Thermovibrio ammonificans (strain DSM 15698 / JCM 12110 / HB-1)</name>
    <dbReference type="NCBI Taxonomy" id="648996"/>
    <lineage>
        <taxon>Bacteria</taxon>
        <taxon>Pseudomonadati</taxon>
        <taxon>Aquificota</taxon>
        <taxon>Aquificia</taxon>
        <taxon>Desulfurobacteriales</taxon>
        <taxon>Desulfurobacteriaceae</taxon>
        <taxon>Thermovibrio</taxon>
    </lineage>
</organism>
<protein>
    <submittedName>
        <fullName evidence="2">ATPase associated with various cellular activities AAA_5</fullName>
    </submittedName>
</protein>
<dbReference type="eggNOG" id="COG1220">
    <property type="taxonomic scope" value="Bacteria"/>
</dbReference>
<evidence type="ECO:0000313" key="2">
    <source>
        <dbReference type="EMBL" id="ADU96491.1"/>
    </source>
</evidence>
<dbReference type="InterPro" id="IPR003593">
    <property type="entry name" value="AAA+_ATPase"/>
</dbReference>
<dbReference type="InterPro" id="IPR011704">
    <property type="entry name" value="ATPase_dyneun-rel_AAA"/>
</dbReference>
<reference evidence="2" key="1">
    <citation type="submission" date="2011-01" db="EMBL/GenBank/DDBJ databases">
        <title>Complete sequence of chromosome of Thermovibrio ammonificans HB-1.</title>
        <authorList>
            <consortium name="US DOE Joint Genome Institute"/>
            <person name="Lucas S."/>
            <person name="Copeland A."/>
            <person name="Lapidus A."/>
            <person name="Cheng J.-F."/>
            <person name="Goodwin L."/>
            <person name="Pitluck S."/>
            <person name="Davenport K."/>
            <person name="Detter J.C."/>
            <person name="Han C."/>
            <person name="Tapia R."/>
            <person name="Land M."/>
            <person name="Hauser L."/>
            <person name="Kyrpides N."/>
            <person name="Ivanova N."/>
            <person name="Ovchinnikova G."/>
            <person name="Vetriani C."/>
            <person name="Woyke T."/>
        </authorList>
    </citation>
    <scope>NUCLEOTIDE SEQUENCE [LARGE SCALE GENOMIC DNA]</scope>
    <source>
        <strain evidence="2">HB-1</strain>
    </source>
</reference>
<proteinExistence type="predicted"/>
<dbReference type="InterPro" id="IPR027417">
    <property type="entry name" value="P-loop_NTPase"/>
</dbReference>
<accession>E8T5L6</accession>
<feature type="domain" description="AAA+ ATPase" evidence="1">
    <location>
        <begin position="51"/>
        <end position="314"/>
    </location>
</feature>
<dbReference type="SUPFAM" id="SSF52540">
    <property type="entry name" value="P-loop containing nucleoside triphosphate hydrolases"/>
    <property type="match status" value="1"/>
</dbReference>
<dbReference type="PANTHER" id="PTHR48102">
    <property type="entry name" value="ATP-DEPENDENT CLP PROTEASE ATP-BINDING SUBUNIT CLPX-LIKE, MITOCHONDRIAL-RELATED"/>
    <property type="match status" value="1"/>
</dbReference>
<dbReference type="GO" id="GO:0016887">
    <property type="term" value="F:ATP hydrolysis activity"/>
    <property type="evidence" value="ECO:0007669"/>
    <property type="project" value="InterPro"/>
</dbReference>
<dbReference type="GO" id="GO:0005524">
    <property type="term" value="F:ATP binding"/>
    <property type="evidence" value="ECO:0007669"/>
    <property type="project" value="InterPro"/>
</dbReference>
<evidence type="ECO:0000259" key="1">
    <source>
        <dbReference type="SMART" id="SM00382"/>
    </source>
</evidence>
<dbReference type="GO" id="GO:0051603">
    <property type="term" value="P:proteolysis involved in protein catabolic process"/>
    <property type="evidence" value="ECO:0007669"/>
    <property type="project" value="TreeGrafter"/>
</dbReference>
<dbReference type="EMBL" id="CP002444">
    <property type="protein sequence ID" value="ADU96491.1"/>
    <property type="molecule type" value="Genomic_DNA"/>
</dbReference>
<gene>
    <name evidence="2" type="ordered locus">Theam_0519</name>
</gene>
<dbReference type="KEGG" id="tam:Theam_0519"/>
<dbReference type="GO" id="GO:0009376">
    <property type="term" value="C:HslUV protease complex"/>
    <property type="evidence" value="ECO:0007669"/>
    <property type="project" value="TreeGrafter"/>
</dbReference>
<dbReference type="Gene3D" id="3.40.50.300">
    <property type="entry name" value="P-loop containing nucleotide triphosphate hydrolases"/>
    <property type="match status" value="2"/>
</dbReference>
<evidence type="ECO:0000313" key="3">
    <source>
        <dbReference type="Proteomes" id="UP000006362"/>
    </source>
</evidence>
<dbReference type="RefSeq" id="WP_013537277.1">
    <property type="nucleotide sequence ID" value="NC_014926.1"/>
</dbReference>
<dbReference type="Proteomes" id="UP000006362">
    <property type="component" value="Chromosome"/>
</dbReference>
<dbReference type="PANTHER" id="PTHR48102:SF3">
    <property type="entry name" value="ATP-DEPENDENT PROTEASE ATPASE SUBUNIT HSLU"/>
    <property type="match status" value="1"/>
</dbReference>
<dbReference type="Pfam" id="PF07728">
    <property type="entry name" value="AAA_5"/>
    <property type="match status" value="1"/>
</dbReference>
<dbReference type="Pfam" id="PF07724">
    <property type="entry name" value="AAA_2"/>
    <property type="match status" value="1"/>
</dbReference>
<name>E8T5L6_THEA1</name>
<dbReference type="InterPro" id="IPR050052">
    <property type="entry name" value="ATP-dep_Clp_protease_ClpX"/>
</dbReference>
<keyword evidence="3" id="KW-1185">Reference proteome</keyword>